<reference evidence="3" key="1">
    <citation type="submission" date="2017-06" db="EMBL/GenBank/DDBJ databases">
        <title>Genome analysis of Fimbriiglobus ruber SP5, the first member of the order Planctomycetales with confirmed chitinolytic capability.</title>
        <authorList>
            <person name="Ravin N.V."/>
            <person name="Rakitin A.L."/>
            <person name="Ivanova A.A."/>
            <person name="Beletsky A.V."/>
            <person name="Kulichevskaya I.S."/>
            <person name="Mardanov A.V."/>
            <person name="Dedysh S.N."/>
        </authorList>
    </citation>
    <scope>NUCLEOTIDE SEQUENCE [LARGE SCALE GENOMIC DNA]</scope>
    <source>
        <strain evidence="3">SP5</strain>
    </source>
</reference>
<comment type="caution">
    <text evidence="2">The sequence shown here is derived from an EMBL/GenBank/DDBJ whole genome shotgun (WGS) entry which is preliminary data.</text>
</comment>
<dbReference type="EMBL" id="NIDE01000017">
    <property type="protein sequence ID" value="OWK35825.1"/>
    <property type="molecule type" value="Genomic_DNA"/>
</dbReference>
<proteinExistence type="predicted"/>
<evidence type="ECO:0000256" key="1">
    <source>
        <dbReference type="SAM" id="MobiDB-lite"/>
    </source>
</evidence>
<dbReference type="AlphaFoldDB" id="A0A225DHG9"/>
<organism evidence="2 3">
    <name type="scientific">Fimbriiglobus ruber</name>
    <dbReference type="NCBI Taxonomy" id="1908690"/>
    <lineage>
        <taxon>Bacteria</taxon>
        <taxon>Pseudomonadati</taxon>
        <taxon>Planctomycetota</taxon>
        <taxon>Planctomycetia</taxon>
        <taxon>Gemmatales</taxon>
        <taxon>Gemmataceae</taxon>
        <taxon>Fimbriiglobus</taxon>
    </lineage>
</organism>
<accession>A0A225DHG9</accession>
<sequence length="426" mass="44985">MSMFGFGTKKAAPAFDRSKLVGIDLTATRARASVAVGGRGRPLVLDDPAEDLHLFLTLDRRSPDIGSAGQAICRKYPHLVCSNFLPFLGHARQWQSGRAALTPESALQAVFERLRGPVTAESEAIALALPAYLTAAQVKAVRELAGRAHLPVRGTAAAALVVAADRAGLVLGGSAPAHTSGSADDADDARPDWVVPIRAHAHGPAAIVVVDVDEFALTASVVGVEAGGVKMLASATRPRASLKAWKDRIIDGMSDRCVRLCRRDPRDSADAEQALYLQLDTALDRTRAGQPVTLTVRSEHWYQDLVHQPEEFDAYCTALAAIGADGLVEAVRSANLAVPPRAIWLTHAAARLPGLAALLHQNSPEQTEIFALSPTAIADATAALVPRWLAGKLPPVHLDAHLPLEPAAEKPATRPTSAANPPARQG</sequence>
<feature type="region of interest" description="Disordered" evidence="1">
    <location>
        <begin position="406"/>
        <end position="426"/>
    </location>
</feature>
<dbReference type="Gene3D" id="3.30.420.40">
    <property type="match status" value="2"/>
</dbReference>
<evidence type="ECO:0000313" key="2">
    <source>
        <dbReference type="EMBL" id="OWK35825.1"/>
    </source>
</evidence>
<dbReference type="Gene3D" id="3.90.640.10">
    <property type="entry name" value="Actin, Chain A, domain 4"/>
    <property type="match status" value="1"/>
</dbReference>
<gene>
    <name evidence="2" type="ORF">FRUB_08388</name>
</gene>
<evidence type="ECO:0000313" key="3">
    <source>
        <dbReference type="Proteomes" id="UP000214646"/>
    </source>
</evidence>
<dbReference type="Proteomes" id="UP000214646">
    <property type="component" value="Unassembled WGS sequence"/>
</dbReference>
<name>A0A225DHG9_9BACT</name>
<protein>
    <submittedName>
        <fullName evidence="2">Uncharacterized protein</fullName>
    </submittedName>
</protein>
<keyword evidence="3" id="KW-1185">Reference proteome</keyword>